<dbReference type="PANTHER" id="PTHR22692:SF26">
    <property type="entry name" value="SH3 DOMAIN-CONTAINING PROTEIN"/>
    <property type="match status" value="1"/>
</dbReference>
<sequence>MRYMGDLPLGLHQREVECVYTILVICHHHPGLRDELYCQLMKQTTNNKSLHQESSIRGWRLLAFVGAFFRCSDSLMPYLMKYLDTAAQDSRRVEQETAQICMANLKQTFKYGGRRNVPSEDEVHYITGETEQTAHLFLAGRNKNLPPNFSFDCCRRHHKMHRSQDEDRGRSGVKGIFLVLHCRRSVEFPIETGFELYIDIIFHQIVPDYLEGYLLVLPSHHLKMSRETQEELLQIASLLHRANGNNNAPNETDMLSLLPKTVLHTYKENIEFCTAYISKLWGDMIPLNTTEAKAQCLGENITKMATFWFLLFGIKMLEDSIEEESILAINKMGANVLDIRSHETLWRFSFSAVHAPCNGVELQGTTYADVVFGDETIQKTIRLQVDHAHEVTRLIKQYEAIQMQSETKHGSMDYPTVMIKI</sequence>
<dbReference type="InterPro" id="IPR019748">
    <property type="entry name" value="FERM_central"/>
</dbReference>
<dbReference type="Gene3D" id="2.30.29.30">
    <property type="entry name" value="Pleckstrin-homology domain (PH domain)/Phosphotyrosine-binding domain (PTB)"/>
    <property type="match status" value="1"/>
</dbReference>
<evidence type="ECO:0000259" key="5">
    <source>
        <dbReference type="PROSITE" id="PS51016"/>
    </source>
</evidence>
<dbReference type="InterPro" id="IPR038185">
    <property type="entry name" value="MyTH4_dom_sf"/>
</dbReference>
<dbReference type="InterPro" id="IPR000857">
    <property type="entry name" value="MyTH4_dom"/>
</dbReference>
<dbReference type="InterPro" id="IPR051567">
    <property type="entry name" value="Unconventional_Myosin_ATPase"/>
</dbReference>
<dbReference type="GO" id="GO:0005737">
    <property type="term" value="C:cytoplasm"/>
    <property type="evidence" value="ECO:0007669"/>
    <property type="project" value="UniProtKB-SubCell"/>
</dbReference>
<keyword evidence="7" id="KW-1185">Reference proteome</keyword>
<dbReference type="Pfam" id="PF00784">
    <property type="entry name" value="MyTH4"/>
    <property type="match status" value="1"/>
</dbReference>
<feature type="domain" description="MyTH4" evidence="5">
    <location>
        <begin position="1"/>
        <end position="127"/>
    </location>
</feature>
<comment type="subcellular location">
    <subcellularLocation>
        <location evidence="1">Cytoplasm</location>
    </subcellularLocation>
</comment>
<dbReference type="Gene3D" id="1.25.40.530">
    <property type="entry name" value="MyTH4 domain"/>
    <property type="match status" value="1"/>
</dbReference>
<dbReference type="EMBL" id="BPLR01007703">
    <property type="protein sequence ID" value="GIY18978.1"/>
    <property type="molecule type" value="Genomic_DNA"/>
</dbReference>
<comment type="caution">
    <text evidence="6">The sequence shown here is derived from an EMBL/GenBank/DDBJ whole genome shotgun (WGS) entry which is preliminary data.</text>
</comment>
<proteinExistence type="predicted"/>
<gene>
    <name evidence="6" type="primary">Myo15a</name>
    <name evidence="6" type="ORF">CEXT_681261</name>
</gene>
<dbReference type="GO" id="GO:0003779">
    <property type="term" value="F:actin binding"/>
    <property type="evidence" value="ECO:0007669"/>
    <property type="project" value="UniProtKB-KW"/>
</dbReference>
<dbReference type="GO" id="GO:0005856">
    <property type="term" value="C:cytoskeleton"/>
    <property type="evidence" value="ECO:0007669"/>
    <property type="project" value="InterPro"/>
</dbReference>
<dbReference type="InterPro" id="IPR011993">
    <property type="entry name" value="PH-like_dom_sf"/>
</dbReference>
<evidence type="ECO:0000256" key="3">
    <source>
        <dbReference type="ARBA" id="ARBA00022737"/>
    </source>
</evidence>
<name>A0AAV4RG47_CAEEX</name>
<keyword evidence="2" id="KW-0963">Cytoplasm</keyword>
<organism evidence="6 7">
    <name type="scientific">Caerostris extrusa</name>
    <name type="common">Bark spider</name>
    <name type="synonym">Caerostris bankana</name>
    <dbReference type="NCBI Taxonomy" id="172846"/>
    <lineage>
        <taxon>Eukaryota</taxon>
        <taxon>Metazoa</taxon>
        <taxon>Ecdysozoa</taxon>
        <taxon>Arthropoda</taxon>
        <taxon>Chelicerata</taxon>
        <taxon>Arachnida</taxon>
        <taxon>Araneae</taxon>
        <taxon>Araneomorphae</taxon>
        <taxon>Entelegynae</taxon>
        <taxon>Araneoidea</taxon>
        <taxon>Araneidae</taxon>
        <taxon>Caerostris</taxon>
    </lineage>
</organism>
<dbReference type="SUPFAM" id="SSF47031">
    <property type="entry name" value="Second domain of FERM"/>
    <property type="match status" value="1"/>
</dbReference>
<keyword evidence="4" id="KW-0009">Actin-binding</keyword>
<reference evidence="6 7" key="1">
    <citation type="submission" date="2021-06" db="EMBL/GenBank/DDBJ databases">
        <title>Caerostris extrusa draft genome.</title>
        <authorList>
            <person name="Kono N."/>
            <person name="Arakawa K."/>
        </authorList>
    </citation>
    <scope>NUCLEOTIDE SEQUENCE [LARGE SCALE GENOMIC DNA]</scope>
</reference>
<dbReference type="Proteomes" id="UP001054945">
    <property type="component" value="Unassembled WGS sequence"/>
</dbReference>
<evidence type="ECO:0000313" key="6">
    <source>
        <dbReference type="EMBL" id="GIY18978.1"/>
    </source>
</evidence>
<evidence type="ECO:0000313" key="7">
    <source>
        <dbReference type="Proteomes" id="UP001054945"/>
    </source>
</evidence>
<protein>
    <submittedName>
        <fullName evidence="6">Unconventional myosin-XV</fullName>
    </submittedName>
</protein>
<dbReference type="CDD" id="cd14473">
    <property type="entry name" value="FERM_B-lobe"/>
    <property type="match status" value="1"/>
</dbReference>
<keyword evidence="3" id="KW-0677">Repeat</keyword>
<dbReference type="PROSITE" id="PS51016">
    <property type="entry name" value="MYTH4"/>
    <property type="match status" value="1"/>
</dbReference>
<evidence type="ECO:0000256" key="4">
    <source>
        <dbReference type="ARBA" id="ARBA00023203"/>
    </source>
</evidence>
<accession>A0AAV4RG47</accession>
<evidence type="ECO:0000256" key="1">
    <source>
        <dbReference type="ARBA" id="ARBA00004496"/>
    </source>
</evidence>
<dbReference type="InterPro" id="IPR035963">
    <property type="entry name" value="FERM_2"/>
</dbReference>
<evidence type="ECO:0000256" key="2">
    <source>
        <dbReference type="ARBA" id="ARBA00022490"/>
    </source>
</evidence>
<dbReference type="AlphaFoldDB" id="A0AAV4RG47"/>
<dbReference type="SMART" id="SM00139">
    <property type="entry name" value="MyTH4"/>
    <property type="match status" value="1"/>
</dbReference>
<dbReference type="PANTHER" id="PTHR22692">
    <property type="entry name" value="MYOSIN VII, XV"/>
    <property type="match status" value="1"/>
</dbReference>